<dbReference type="Gene3D" id="1.10.10.10">
    <property type="entry name" value="Winged helix-like DNA-binding domain superfamily/Winged helix DNA-binding domain"/>
    <property type="match status" value="1"/>
</dbReference>
<gene>
    <name evidence="7" type="ORF">FRC98_17335</name>
</gene>
<dbReference type="Pfam" id="PF04542">
    <property type="entry name" value="Sigma70_r2"/>
    <property type="match status" value="1"/>
</dbReference>
<evidence type="ECO:0000256" key="3">
    <source>
        <dbReference type="ARBA" id="ARBA00023082"/>
    </source>
</evidence>
<evidence type="ECO:0000259" key="5">
    <source>
        <dbReference type="Pfam" id="PF04542"/>
    </source>
</evidence>
<dbReference type="NCBIfam" id="TIGR02937">
    <property type="entry name" value="sigma70-ECF"/>
    <property type="match status" value="1"/>
</dbReference>
<dbReference type="InterPro" id="IPR036388">
    <property type="entry name" value="WH-like_DNA-bd_sf"/>
</dbReference>
<evidence type="ECO:0000313" key="7">
    <source>
        <dbReference type="EMBL" id="TXD35229.1"/>
    </source>
</evidence>
<dbReference type="GO" id="GO:0003677">
    <property type="term" value="F:DNA binding"/>
    <property type="evidence" value="ECO:0007669"/>
    <property type="project" value="InterPro"/>
</dbReference>
<keyword evidence="2" id="KW-0805">Transcription regulation</keyword>
<evidence type="ECO:0000256" key="4">
    <source>
        <dbReference type="ARBA" id="ARBA00023163"/>
    </source>
</evidence>
<dbReference type="PANTHER" id="PTHR43133:SF51">
    <property type="entry name" value="RNA POLYMERASE SIGMA FACTOR"/>
    <property type="match status" value="1"/>
</dbReference>
<dbReference type="InterPro" id="IPR007627">
    <property type="entry name" value="RNA_pol_sigma70_r2"/>
</dbReference>
<dbReference type="Proteomes" id="UP000321412">
    <property type="component" value="Unassembled WGS sequence"/>
</dbReference>
<dbReference type="InterPro" id="IPR013325">
    <property type="entry name" value="RNA_pol_sigma_r2"/>
</dbReference>
<accession>A0A5C6X805</accession>
<proteinExistence type="inferred from homology"/>
<dbReference type="SUPFAM" id="SSF88659">
    <property type="entry name" value="Sigma3 and sigma4 domains of RNA polymerase sigma factors"/>
    <property type="match status" value="1"/>
</dbReference>
<evidence type="ECO:0000313" key="8">
    <source>
        <dbReference type="Proteomes" id="UP000321412"/>
    </source>
</evidence>
<dbReference type="GO" id="GO:0006352">
    <property type="term" value="P:DNA-templated transcription initiation"/>
    <property type="evidence" value="ECO:0007669"/>
    <property type="project" value="InterPro"/>
</dbReference>
<evidence type="ECO:0000259" key="6">
    <source>
        <dbReference type="Pfam" id="PF08281"/>
    </source>
</evidence>
<feature type="domain" description="RNA polymerase sigma-70 region 2" evidence="5">
    <location>
        <begin position="38"/>
        <end position="105"/>
    </location>
</feature>
<dbReference type="SUPFAM" id="SSF88946">
    <property type="entry name" value="Sigma2 domain of RNA polymerase sigma factors"/>
    <property type="match status" value="1"/>
</dbReference>
<evidence type="ECO:0000256" key="1">
    <source>
        <dbReference type="ARBA" id="ARBA00010641"/>
    </source>
</evidence>
<keyword evidence="4" id="KW-0804">Transcription</keyword>
<evidence type="ECO:0000256" key="2">
    <source>
        <dbReference type="ARBA" id="ARBA00023015"/>
    </source>
</evidence>
<comment type="caution">
    <text evidence="7">The sequence shown here is derived from an EMBL/GenBank/DDBJ whole genome shotgun (WGS) entry which is preliminary data.</text>
</comment>
<sequence>MRPLPSEPPPFYGVFVEDQELQLVERAQAGDREAFKELVETYQRKVYGICIGMLKNPDDSMDVSQEVFIKVYRYLEKFNRQSSFYTWLYRITVNMCIDFLRKKKRVQEVDYDDGILRGSDEVEGDEHILPSRLGLNPDKVYGRKELRQKMLEALETLSEKHRTILILREVEGLSYEEIADVLNISKGTVMSRLYHARRYFQTAVESYVGDELKVS</sequence>
<dbReference type="InterPro" id="IPR013249">
    <property type="entry name" value="RNA_pol_sigma70_r4_t2"/>
</dbReference>
<dbReference type="AlphaFoldDB" id="A0A5C6X805"/>
<dbReference type="CDD" id="cd06171">
    <property type="entry name" value="Sigma70_r4"/>
    <property type="match status" value="1"/>
</dbReference>
<reference evidence="7 8" key="1">
    <citation type="submission" date="2019-08" db="EMBL/GenBank/DDBJ databases">
        <title>Bradymonadales sp. TMQ4.</title>
        <authorList>
            <person name="Liang Q."/>
        </authorList>
    </citation>
    <scope>NUCLEOTIDE SEQUENCE [LARGE SCALE GENOMIC DNA]</scope>
    <source>
        <strain evidence="7 8">TMQ4</strain>
    </source>
</reference>
<dbReference type="Gene3D" id="1.10.1740.10">
    <property type="match status" value="1"/>
</dbReference>
<keyword evidence="3" id="KW-0731">Sigma factor</keyword>
<protein>
    <submittedName>
        <fullName evidence="7">Sigma-70 family RNA polymerase sigma factor</fullName>
    </submittedName>
</protein>
<feature type="domain" description="RNA polymerase sigma factor 70 region 4 type 2" evidence="6">
    <location>
        <begin position="148"/>
        <end position="198"/>
    </location>
</feature>
<dbReference type="InterPro" id="IPR039425">
    <property type="entry name" value="RNA_pol_sigma-70-like"/>
</dbReference>
<comment type="similarity">
    <text evidence="1">Belongs to the sigma-70 factor family. ECF subfamily.</text>
</comment>
<organism evidence="7 8">
    <name type="scientific">Lujinxingia vulgaris</name>
    <dbReference type="NCBI Taxonomy" id="2600176"/>
    <lineage>
        <taxon>Bacteria</taxon>
        <taxon>Deltaproteobacteria</taxon>
        <taxon>Bradymonadales</taxon>
        <taxon>Lujinxingiaceae</taxon>
        <taxon>Lujinxingia</taxon>
    </lineage>
</organism>
<dbReference type="EMBL" id="VOSM01000010">
    <property type="protein sequence ID" value="TXD35229.1"/>
    <property type="molecule type" value="Genomic_DNA"/>
</dbReference>
<dbReference type="PANTHER" id="PTHR43133">
    <property type="entry name" value="RNA POLYMERASE ECF-TYPE SIGMA FACTO"/>
    <property type="match status" value="1"/>
</dbReference>
<dbReference type="InterPro" id="IPR014284">
    <property type="entry name" value="RNA_pol_sigma-70_dom"/>
</dbReference>
<keyword evidence="8" id="KW-1185">Reference proteome</keyword>
<dbReference type="GO" id="GO:0016987">
    <property type="term" value="F:sigma factor activity"/>
    <property type="evidence" value="ECO:0007669"/>
    <property type="project" value="UniProtKB-KW"/>
</dbReference>
<name>A0A5C6X805_9DELT</name>
<dbReference type="Pfam" id="PF08281">
    <property type="entry name" value="Sigma70_r4_2"/>
    <property type="match status" value="1"/>
</dbReference>
<dbReference type="OrthoDB" id="9780326at2"/>
<dbReference type="InterPro" id="IPR013324">
    <property type="entry name" value="RNA_pol_sigma_r3/r4-like"/>
</dbReference>